<dbReference type="SMART" id="SM00729">
    <property type="entry name" value="Elp3"/>
    <property type="match status" value="1"/>
</dbReference>
<comment type="function">
    <text evidence="19">Isoform MOCS1A and isoform MOCS1B probably form a complex that catalyzes the conversion of 5'-GTP to cyclic pyranopterin monophosphate (cPMP). MOCS1A catalyzes the cyclization of GTP to (8S)-3',8-cyclo-7,8-dihydroguanosine 5'-triphosphate and MOCS1B catalyzes the subsequent conversion of (8S)-3',8-cyclo-7,8-dihydroguanosine 5'-triphosphate to cPMP.</text>
</comment>
<comment type="similarity">
    <text evidence="5">In the N-terminal section; belongs to the radical SAM superfamily. MoaA family.</text>
</comment>
<dbReference type="PANTHER" id="PTHR22960:SF0">
    <property type="entry name" value="MOLYBDENUM COFACTOR BIOSYNTHESIS PROTEIN 1"/>
    <property type="match status" value="1"/>
</dbReference>
<feature type="domain" description="Radical SAM core" evidence="21">
    <location>
        <begin position="37"/>
        <end position="250"/>
    </location>
</feature>
<dbReference type="CDD" id="cd21117">
    <property type="entry name" value="Twitch_MoaA"/>
    <property type="match status" value="1"/>
</dbReference>
<evidence type="ECO:0000256" key="10">
    <source>
        <dbReference type="ARBA" id="ARBA00022691"/>
    </source>
</evidence>
<keyword evidence="10" id="KW-0949">S-adenosyl-L-methionine</keyword>
<dbReference type="InterPro" id="IPR002820">
    <property type="entry name" value="Mopterin_CF_biosynth-C_dom"/>
</dbReference>
<dbReference type="InterPro" id="IPR036522">
    <property type="entry name" value="MoaC_sf"/>
</dbReference>
<keyword evidence="13" id="KW-0408">Iron</keyword>
<keyword evidence="14" id="KW-0411">Iron-sulfur</keyword>
<dbReference type="eggNOG" id="KOG2876">
    <property type="taxonomic scope" value="Eukaryota"/>
</dbReference>
<evidence type="ECO:0000256" key="14">
    <source>
        <dbReference type="ARBA" id="ARBA00023014"/>
    </source>
</evidence>
<dbReference type="InterPro" id="IPR058240">
    <property type="entry name" value="rSAM_sf"/>
</dbReference>
<dbReference type="SUPFAM" id="SSF102114">
    <property type="entry name" value="Radical SAM enzymes"/>
    <property type="match status" value="1"/>
</dbReference>
<evidence type="ECO:0000256" key="9">
    <source>
        <dbReference type="ARBA" id="ARBA00022485"/>
    </source>
</evidence>
<dbReference type="InterPro" id="IPR047594">
    <property type="entry name" value="MoaC_bact/euk"/>
</dbReference>
<dbReference type="Pfam" id="PF04055">
    <property type="entry name" value="Radical_SAM"/>
    <property type="match status" value="1"/>
</dbReference>
<dbReference type="GO" id="GO:0061799">
    <property type="term" value="F:cyclic pyranopterin monophosphate synthase activity"/>
    <property type="evidence" value="ECO:0007669"/>
    <property type="project" value="UniProtKB-EC"/>
</dbReference>
<dbReference type="GO" id="GO:0005525">
    <property type="term" value="F:GTP binding"/>
    <property type="evidence" value="ECO:0007669"/>
    <property type="project" value="UniProtKB-KW"/>
</dbReference>
<keyword evidence="23" id="KW-1185">Reference proteome</keyword>
<reference evidence="22" key="1">
    <citation type="submission" date="2015-05" db="UniProtKB">
        <authorList>
            <consortium name="EnsemblMetazoa"/>
        </authorList>
    </citation>
    <scope>IDENTIFICATION</scope>
</reference>
<dbReference type="STRING" id="13249.T1HU01"/>
<evidence type="ECO:0000256" key="16">
    <source>
        <dbReference type="ARBA" id="ARBA00023150"/>
    </source>
</evidence>
<dbReference type="NCBIfam" id="NF001199">
    <property type="entry name" value="PRK00164.2-1"/>
    <property type="match status" value="1"/>
</dbReference>
<keyword evidence="15" id="KW-0342">GTP-binding</keyword>
<sequence>MSKLHLLQTSSASYNVKSSKLINQKLEQNEVPYLTDTYGRKHNYLRISLTERCNLRCQYCMPEEGVNLTKKTELLTADEIIKLAELFVKQGVNKIRLTGGEPTVHKDIIKIIETLKSIPGLETLGITTNGLTLLRQLVSMQKAGLDVINISLDTLKPEKFEKITRRRGWHRVIAGIDLAIQLGYDPVKVNVVTMRGVNDDEIVDFVNFTKDRKIDIRFIEYMPFTGNKWETGKMVSFKEMKEIIKCKYPDLVTLPNSPNDTSKAYKVPSFKGQIGFITSMSEHFCGSCNRLRLMADGSLKVCLFGNTEISLRDALRSGCSEDDLLCMIGAAVQRKKKQHAGMLNLAQMPNRPMILIVKCFYLWFITLLRFLIFFLSTSFFNLRKLVTSKVTTTLSINVNSLEKFREFYVIVLRFANAAQSSGRSFTNSIFNTLYMPKKPGSITSLNTLHWKFLEMNQTIRCMCSSGLTHIDREGKASMVDVGYKIETDRSATASGEILVGPEIFKLIENNLMKKGDVLTVAQLAGIMGAKKASELIPLCHNIILNHVDINLKLDNEKHSIFITCTVRCKGKTGVEIEALTGVSIAALTVYDMCKSVSHKMVIKNILLIKKSGGYKGIYDLD</sequence>
<evidence type="ECO:0000256" key="3">
    <source>
        <dbReference type="ARBA" id="ARBA00005046"/>
    </source>
</evidence>
<evidence type="ECO:0000256" key="5">
    <source>
        <dbReference type="ARBA" id="ARBA00009862"/>
    </source>
</evidence>
<evidence type="ECO:0000256" key="12">
    <source>
        <dbReference type="ARBA" id="ARBA00022741"/>
    </source>
</evidence>
<dbReference type="EC" id="4.1.99.22" evidence="6"/>
<keyword evidence="11" id="KW-0479">Metal-binding</keyword>
<dbReference type="SFLD" id="SFLDS00029">
    <property type="entry name" value="Radical_SAM"/>
    <property type="match status" value="1"/>
</dbReference>
<evidence type="ECO:0000256" key="4">
    <source>
        <dbReference type="ARBA" id="ARBA00008484"/>
    </source>
</evidence>
<dbReference type="InterPro" id="IPR013483">
    <property type="entry name" value="MoaA"/>
</dbReference>
<organism evidence="22 23">
    <name type="scientific">Rhodnius prolixus</name>
    <name type="common">Triatomid bug</name>
    <dbReference type="NCBI Taxonomy" id="13249"/>
    <lineage>
        <taxon>Eukaryota</taxon>
        <taxon>Metazoa</taxon>
        <taxon>Ecdysozoa</taxon>
        <taxon>Arthropoda</taxon>
        <taxon>Hexapoda</taxon>
        <taxon>Insecta</taxon>
        <taxon>Pterygota</taxon>
        <taxon>Neoptera</taxon>
        <taxon>Paraneoptera</taxon>
        <taxon>Hemiptera</taxon>
        <taxon>Heteroptera</taxon>
        <taxon>Panheteroptera</taxon>
        <taxon>Cimicomorpha</taxon>
        <taxon>Reduviidae</taxon>
        <taxon>Triatominae</taxon>
        <taxon>Rhodnius</taxon>
    </lineage>
</organism>
<dbReference type="EMBL" id="ACPB03003465">
    <property type="status" value="NOT_ANNOTATED_CDS"/>
    <property type="molecule type" value="Genomic_DNA"/>
</dbReference>
<dbReference type="GO" id="GO:0046872">
    <property type="term" value="F:metal ion binding"/>
    <property type="evidence" value="ECO:0007669"/>
    <property type="project" value="UniProtKB-KW"/>
</dbReference>
<evidence type="ECO:0000256" key="20">
    <source>
        <dbReference type="ARBA" id="ARBA00063038"/>
    </source>
</evidence>
<dbReference type="NCBIfam" id="NF006870">
    <property type="entry name" value="PRK09364.1"/>
    <property type="match status" value="1"/>
</dbReference>
<dbReference type="EnsemblMetazoa" id="RPRC007521-RA">
    <property type="protein sequence ID" value="RPRC007521-PA"/>
    <property type="gene ID" value="RPRC007521"/>
</dbReference>
<evidence type="ECO:0000256" key="15">
    <source>
        <dbReference type="ARBA" id="ARBA00023134"/>
    </source>
</evidence>
<accession>T1HU01</accession>
<dbReference type="InterPro" id="IPR050105">
    <property type="entry name" value="MoCo_biosynth_MoaA/MoaC"/>
</dbReference>
<dbReference type="Pfam" id="PF06463">
    <property type="entry name" value="Mob_synth_C"/>
    <property type="match status" value="1"/>
</dbReference>
<comment type="catalytic activity">
    <reaction evidence="18">
        <text>GTP + AH2 + S-adenosyl-L-methionine = (8S)-3',8-cyclo-7,8-dihydroguanosine 5'-triphosphate + 5'-deoxyadenosine + L-methionine + A + H(+)</text>
        <dbReference type="Rhea" id="RHEA:49576"/>
        <dbReference type="ChEBI" id="CHEBI:13193"/>
        <dbReference type="ChEBI" id="CHEBI:15378"/>
        <dbReference type="ChEBI" id="CHEBI:17319"/>
        <dbReference type="ChEBI" id="CHEBI:17499"/>
        <dbReference type="ChEBI" id="CHEBI:37565"/>
        <dbReference type="ChEBI" id="CHEBI:57844"/>
        <dbReference type="ChEBI" id="CHEBI:59789"/>
        <dbReference type="ChEBI" id="CHEBI:131766"/>
        <dbReference type="EC" id="4.1.99.22"/>
    </reaction>
</comment>
<dbReference type="Pfam" id="PF01967">
    <property type="entry name" value="MoaC"/>
    <property type="match status" value="1"/>
</dbReference>
<dbReference type="InterPro" id="IPR040064">
    <property type="entry name" value="MoaA-like"/>
</dbReference>
<dbReference type="FunCoup" id="T1HU01">
    <property type="interactions" value="262"/>
</dbReference>
<dbReference type="AlphaFoldDB" id="T1HU01"/>
<comment type="similarity">
    <text evidence="4">In the C-terminal section; belongs to the MoaC family.</text>
</comment>
<dbReference type="CDD" id="cd01335">
    <property type="entry name" value="Radical_SAM"/>
    <property type="match status" value="1"/>
</dbReference>
<dbReference type="EC" id="4.6.1.17" evidence="7"/>
<dbReference type="InterPro" id="IPR006638">
    <property type="entry name" value="Elp3/MiaA/NifB-like_rSAM"/>
</dbReference>
<dbReference type="InParanoid" id="T1HU01"/>
<dbReference type="FunFam" id="3.20.20.70:FF:000117">
    <property type="entry name" value="molybdenum cofactor biosynthesis protein 1"/>
    <property type="match status" value="1"/>
</dbReference>
<evidence type="ECO:0000313" key="22">
    <source>
        <dbReference type="EnsemblMetazoa" id="RPRC007521-PA"/>
    </source>
</evidence>
<dbReference type="InterPro" id="IPR007197">
    <property type="entry name" value="rSAM"/>
</dbReference>
<evidence type="ECO:0000256" key="11">
    <source>
        <dbReference type="ARBA" id="ARBA00022723"/>
    </source>
</evidence>
<dbReference type="VEuPathDB" id="VectorBase:RPRC007521"/>
<dbReference type="PROSITE" id="PS51918">
    <property type="entry name" value="RADICAL_SAM"/>
    <property type="match status" value="1"/>
</dbReference>
<dbReference type="SFLD" id="SFLDG01067">
    <property type="entry name" value="SPASM/twitch_domain_containing"/>
    <property type="match status" value="1"/>
</dbReference>
<comment type="cofactor">
    <cofactor evidence="2">
        <name>[4Fe-4S] cluster</name>
        <dbReference type="ChEBI" id="CHEBI:49883"/>
    </cofactor>
</comment>
<dbReference type="Gene3D" id="3.20.20.70">
    <property type="entry name" value="Aldolase class I"/>
    <property type="match status" value="1"/>
</dbReference>
<dbReference type="GO" id="GO:0061798">
    <property type="term" value="F:GTP 3',8'-cyclase activity"/>
    <property type="evidence" value="ECO:0007669"/>
    <property type="project" value="UniProtKB-EC"/>
</dbReference>
<dbReference type="HOGENOM" id="CLU_009273_7_2_1"/>
<dbReference type="InterPro" id="IPR023045">
    <property type="entry name" value="MoaC"/>
</dbReference>
<dbReference type="OMA" id="QTVHMTS"/>
<dbReference type="UniPathway" id="UPA00344"/>
<name>T1HU01_RHOPR</name>
<keyword evidence="17" id="KW-0456">Lyase</keyword>
<dbReference type="SFLD" id="SFLDG01383">
    <property type="entry name" value="cyclic_pyranopterin_phosphate"/>
    <property type="match status" value="1"/>
</dbReference>
<dbReference type="SFLD" id="SFLDG01386">
    <property type="entry name" value="main_SPASM_domain-containing"/>
    <property type="match status" value="1"/>
</dbReference>
<dbReference type="PROSITE" id="PS01305">
    <property type="entry name" value="MOAA_NIFB_PQQE"/>
    <property type="match status" value="1"/>
</dbReference>
<dbReference type="Gene3D" id="3.30.70.640">
    <property type="entry name" value="Molybdopterin cofactor biosynthesis C (MoaC) domain"/>
    <property type="match status" value="1"/>
</dbReference>
<dbReference type="SUPFAM" id="SSF55040">
    <property type="entry name" value="Molybdenum cofactor biosynthesis protein C, MoaC"/>
    <property type="match status" value="1"/>
</dbReference>
<evidence type="ECO:0000256" key="8">
    <source>
        <dbReference type="ARBA" id="ARBA00015273"/>
    </source>
</evidence>
<keyword evidence="9" id="KW-0004">4Fe-4S</keyword>
<dbReference type="InterPro" id="IPR010505">
    <property type="entry name" value="MoaA_twitch"/>
</dbReference>
<dbReference type="InterPro" id="IPR013785">
    <property type="entry name" value="Aldolase_TIM"/>
</dbReference>
<dbReference type="GO" id="GO:0051539">
    <property type="term" value="F:4 iron, 4 sulfur cluster binding"/>
    <property type="evidence" value="ECO:0007669"/>
    <property type="project" value="UniProtKB-KW"/>
</dbReference>
<evidence type="ECO:0000256" key="7">
    <source>
        <dbReference type="ARBA" id="ARBA00012575"/>
    </source>
</evidence>
<dbReference type="InterPro" id="IPR000385">
    <property type="entry name" value="MoaA_NifB_PqqE_Fe-S-bd_CS"/>
</dbReference>
<evidence type="ECO:0000256" key="13">
    <source>
        <dbReference type="ARBA" id="ARBA00023004"/>
    </source>
</evidence>
<keyword evidence="12" id="KW-0547">Nucleotide-binding</keyword>
<evidence type="ECO:0000256" key="17">
    <source>
        <dbReference type="ARBA" id="ARBA00023239"/>
    </source>
</evidence>
<dbReference type="CDD" id="cd01420">
    <property type="entry name" value="MoaC_PE"/>
    <property type="match status" value="1"/>
</dbReference>
<evidence type="ECO:0000313" key="23">
    <source>
        <dbReference type="Proteomes" id="UP000015103"/>
    </source>
</evidence>
<evidence type="ECO:0000256" key="2">
    <source>
        <dbReference type="ARBA" id="ARBA00001966"/>
    </source>
</evidence>
<dbReference type="PANTHER" id="PTHR22960">
    <property type="entry name" value="MOLYBDOPTERIN COFACTOR SYNTHESIS PROTEIN A"/>
    <property type="match status" value="1"/>
</dbReference>
<evidence type="ECO:0000256" key="6">
    <source>
        <dbReference type="ARBA" id="ARBA00012167"/>
    </source>
</evidence>
<dbReference type="HAMAP" id="MF_01224_B">
    <property type="entry name" value="MoaC_B"/>
    <property type="match status" value="1"/>
</dbReference>
<protein>
    <recommendedName>
        <fullName evidence="8">Molybdenum cofactor biosynthesis protein 1</fullName>
        <ecNumber evidence="6">4.1.99.22</ecNumber>
        <ecNumber evidence="7">4.6.1.17</ecNumber>
    </recommendedName>
</protein>
<evidence type="ECO:0000256" key="18">
    <source>
        <dbReference type="ARBA" id="ARBA00048697"/>
    </source>
</evidence>
<comment type="catalytic activity">
    <reaction evidence="1">
        <text>(8S)-3',8-cyclo-7,8-dihydroguanosine 5'-triphosphate = cyclic pyranopterin phosphate + diphosphate</text>
        <dbReference type="Rhea" id="RHEA:49580"/>
        <dbReference type="ChEBI" id="CHEBI:33019"/>
        <dbReference type="ChEBI" id="CHEBI:59648"/>
        <dbReference type="ChEBI" id="CHEBI:131766"/>
        <dbReference type="EC" id="4.6.1.17"/>
    </reaction>
</comment>
<proteinExistence type="inferred from homology"/>
<evidence type="ECO:0000256" key="1">
    <source>
        <dbReference type="ARBA" id="ARBA00001637"/>
    </source>
</evidence>
<dbReference type="NCBIfam" id="TIGR02666">
    <property type="entry name" value="moaA"/>
    <property type="match status" value="1"/>
</dbReference>
<comment type="subunit">
    <text evidence="20">Isoform MOCS1A and isoform MOCS1B probably form a heterooligomer.</text>
</comment>
<evidence type="ECO:0000259" key="21">
    <source>
        <dbReference type="PROSITE" id="PS51918"/>
    </source>
</evidence>
<dbReference type="Proteomes" id="UP000015103">
    <property type="component" value="Unassembled WGS sequence"/>
</dbReference>
<comment type="pathway">
    <text evidence="3">Cofactor biosynthesis; molybdopterin biosynthesis.</text>
</comment>
<dbReference type="HAMAP" id="MF_01225_B">
    <property type="entry name" value="MoaA_B"/>
    <property type="match status" value="1"/>
</dbReference>
<dbReference type="GO" id="GO:0006777">
    <property type="term" value="P:Mo-molybdopterin cofactor biosynthetic process"/>
    <property type="evidence" value="ECO:0007669"/>
    <property type="project" value="UniProtKB-KW"/>
</dbReference>
<dbReference type="NCBIfam" id="TIGR00581">
    <property type="entry name" value="moaC"/>
    <property type="match status" value="1"/>
</dbReference>
<evidence type="ECO:0000256" key="19">
    <source>
        <dbReference type="ARBA" id="ARBA00054222"/>
    </source>
</evidence>
<keyword evidence="16" id="KW-0501">Molybdenum cofactor biosynthesis</keyword>